<evidence type="ECO:0000256" key="8">
    <source>
        <dbReference type="ARBA" id="ARBA00023136"/>
    </source>
</evidence>
<dbReference type="Pfam" id="PF07963">
    <property type="entry name" value="N_methyl"/>
    <property type="match status" value="1"/>
</dbReference>
<comment type="subunit">
    <text evidence="9">Type II secretion is composed of four main components: the outer membrane complex, the inner membrane complex, the cytoplasmic secretion ATPase and the periplasm-spanning pseudopilus.</text>
</comment>
<keyword evidence="6" id="KW-0812">Transmembrane</keyword>
<dbReference type="AlphaFoldDB" id="A0A2S7V076"/>
<dbReference type="GO" id="GO:0015627">
    <property type="term" value="C:type II protein secretion system complex"/>
    <property type="evidence" value="ECO:0007669"/>
    <property type="project" value="UniProtKB-UniRule"/>
</dbReference>
<evidence type="ECO:0000256" key="1">
    <source>
        <dbReference type="ARBA" id="ARBA00004377"/>
    </source>
</evidence>
<reference evidence="11 12" key="1">
    <citation type="submission" date="2016-12" db="EMBL/GenBank/DDBJ databases">
        <title>Diversity of luminous bacteria.</title>
        <authorList>
            <person name="Yoshizawa S."/>
            <person name="Kogure K."/>
        </authorList>
    </citation>
    <scope>NUCLEOTIDE SEQUENCE [LARGE SCALE GENOMIC DNA]</scope>
    <source>
        <strain evidence="11 12">SA4-48</strain>
    </source>
</reference>
<keyword evidence="4 9" id="KW-0488">Methylation</keyword>
<evidence type="ECO:0000256" key="5">
    <source>
        <dbReference type="ARBA" id="ARBA00022519"/>
    </source>
</evidence>
<dbReference type="InterPro" id="IPR003413">
    <property type="entry name" value="T2SS_GspI_C"/>
</dbReference>
<protein>
    <recommendedName>
        <fullName evidence="9">Type II secretion system protein I</fullName>
        <shortName evidence="9">T2SS minor pseudopilin I</shortName>
    </recommendedName>
</protein>
<keyword evidence="3" id="KW-1003">Cell membrane</keyword>
<evidence type="ECO:0000256" key="7">
    <source>
        <dbReference type="ARBA" id="ARBA00022989"/>
    </source>
</evidence>
<keyword evidence="5 9" id="KW-0997">Cell inner membrane</keyword>
<evidence type="ECO:0000313" key="12">
    <source>
        <dbReference type="Proteomes" id="UP000239007"/>
    </source>
</evidence>
<comment type="PTM">
    <text evidence="9">Cleaved by prepilin peptidase.</text>
</comment>
<dbReference type="EMBL" id="MSCH01000003">
    <property type="protein sequence ID" value="PQJ55152.1"/>
    <property type="molecule type" value="Genomic_DNA"/>
</dbReference>
<dbReference type="SUPFAM" id="SSF54523">
    <property type="entry name" value="Pili subunits"/>
    <property type="match status" value="1"/>
</dbReference>
<dbReference type="GO" id="GO:0005886">
    <property type="term" value="C:plasma membrane"/>
    <property type="evidence" value="ECO:0007669"/>
    <property type="project" value="UniProtKB-SubCell"/>
</dbReference>
<keyword evidence="8" id="KW-0472">Membrane</keyword>
<comment type="subcellular location">
    <subcellularLocation>
        <location evidence="1 9">Cell inner membrane</location>
        <topology evidence="1 9">Single-pass membrane protein</topology>
    </subcellularLocation>
</comment>
<dbReference type="PANTHER" id="PTHR38779:SF2">
    <property type="entry name" value="TYPE II SECRETION SYSTEM PROTEIN I-RELATED"/>
    <property type="match status" value="1"/>
</dbReference>
<proteinExistence type="inferred from homology"/>
<evidence type="ECO:0000256" key="2">
    <source>
        <dbReference type="ARBA" id="ARBA00008358"/>
    </source>
</evidence>
<evidence type="ECO:0000256" key="4">
    <source>
        <dbReference type="ARBA" id="ARBA00022481"/>
    </source>
</evidence>
<dbReference type="Proteomes" id="UP000239007">
    <property type="component" value="Unassembled WGS sequence"/>
</dbReference>
<sequence length="131" mass="14591">MQNSPRLLKSKGFTLIELLLALAIFAYSASSILGVVGTSSRNLAEIEQITFASWVANDRLVELQISEQWPPKDKAKGEQELAGMKWYWQQKVIATADKDLRAVTVNVSTEQNAKSPLFSLTTYVTSNAREK</sequence>
<dbReference type="PANTHER" id="PTHR38779">
    <property type="entry name" value="TYPE II SECRETION SYSTEM PROTEIN I-RELATED"/>
    <property type="match status" value="1"/>
</dbReference>
<evidence type="ECO:0000256" key="3">
    <source>
        <dbReference type="ARBA" id="ARBA00022475"/>
    </source>
</evidence>
<dbReference type="InterPro" id="IPR012902">
    <property type="entry name" value="N_methyl_site"/>
</dbReference>
<comment type="similarity">
    <text evidence="2 9">Belongs to the GSP I family.</text>
</comment>
<gene>
    <name evidence="11" type="ORF">BTO11_04120</name>
</gene>
<dbReference type="InterPro" id="IPR045584">
    <property type="entry name" value="Pilin-like"/>
</dbReference>
<comment type="caution">
    <text evidence="11">The sequence shown here is derived from an EMBL/GenBank/DDBJ whole genome shotgun (WGS) entry which is preliminary data.</text>
</comment>
<keyword evidence="12" id="KW-1185">Reference proteome</keyword>
<dbReference type="InterPro" id="IPR010052">
    <property type="entry name" value="T2SS_protein-GspI"/>
</dbReference>
<dbReference type="GO" id="GO:0015628">
    <property type="term" value="P:protein secretion by the type II secretion system"/>
    <property type="evidence" value="ECO:0007669"/>
    <property type="project" value="UniProtKB-UniRule"/>
</dbReference>
<organism evidence="11 12">
    <name type="scientific">Psychrosphaera saromensis</name>
    <dbReference type="NCBI Taxonomy" id="716813"/>
    <lineage>
        <taxon>Bacteria</taxon>
        <taxon>Pseudomonadati</taxon>
        <taxon>Pseudomonadota</taxon>
        <taxon>Gammaproteobacteria</taxon>
        <taxon>Alteromonadales</taxon>
        <taxon>Pseudoalteromonadaceae</taxon>
        <taxon>Psychrosphaera</taxon>
    </lineage>
</organism>
<keyword evidence="7" id="KW-1133">Transmembrane helix</keyword>
<evidence type="ECO:0000256" key="6">
    <source>
        <dbReference type="ARBA" id="ARBA00022692"/>
    </source>
</evidence>
<evidence type="ECO:0000256" key="9">
    <source>
        <dbReference type="RuleBase" id="RU368030"/>
    </source>
</evidence>
<accession>A0A2S7V076</accession>
<evidence type="ECO:0000259" key="10">
    <source>
        <dbReference type="Pfam" id="PF02501"/>
    </source>
</evidence>
<name>A0A2S7V076_9GAMM</name>
<evidence type="ECO:0000313" key="11">
    <source>
        <dbReference type="EMBL" id="PQJ55152.1"/>
    </source>
</evidence>
<dbReference type="OrthoDB" id="6121517at2"/>
<feature type="domain" description="Type II secretion system protein GspI C-terminal" evidence="10">
    <location>
        <begin position="47"/>
        <end position="124"/>
    </location>
</feature>
<dbReference type="Pfam" id="PF02501">
    <property type="entry name" value="T2SSI"/>
    <property type="match status" value="1"/>
</dbReference>
<dbReference type="NCBIfam" id="TIGR02532">
    <property type="entry name" value="IV_pilin_GFxxxE"/>
    <property type="match status" value="1"/>
</dbReference>
<dbReference type="NCBIfam" id="TIGR01707">
    <property type="entry name" value="gspI"/>
    <property type="match status" value="1"/>
</dbReference>
<comment type="function">
    <text evidence="9">Component of the type II secretion system required for the energy-dependent secretion of extracellular factors such as proteases and toxins from the periplasm.</text>
</comment>
<dbReference type="Gene3D" id="3.30.1300.30">
    <property type="entry name" value="GSPII I/J protein-like"/>
    <property type="match status" value="1"/>
</dbReference>
<dbReference type="RefSeq" id="WP_105053658.1">
    <property type="nucleotide sequence ID" value="NZ_BMYG01000008.1"/>
</dbReference>